<name>A0A4Z0WDN6_9GAMM</name>
<dbReference type="InterPro" id="IPR000073">
    <property type="entry name" value="AB_hydrolase_1"/>
</dbReference>
<dbReference type="AlphaFoldDB" id="A0A4Z0WDN6"/>
<dbReference type="InterPro" id="IPR000639">
    <property type="entry name" value="Epox_hydrolase-like"/>
</dbReference>
<dbReference type="Gene3D" id="3.40.50.1820">
    <property type="entry name" value="alpha/beta hydrolase"/>
    <property type="match status" value="1"/>
</dbReference>
<gene>
    <name evidence="2" type="ORF">E4656_05985</name>
</gene>
<comment type="caution">
    <text evidence="2">The sequence shown here is derived from an EMBL/GenBank/DDBJ whole genome shotgun (WGS) entry which is preliminary data.</text>
</comment>
<dbReference type="PANTHER" id="PTHR43798:SF33">
    <property type="entry name" value="HYDROLASE, PUTATIVE (AFU_ORTHOLOGUE AFUA_2G14860)-RELATED"/>
    <property type="match status" value="1"/>
</dbReference>
<dbReference type="PRINTS" id="PR00111">
    <property type="entry name" value="ABHYDROLASE"/>
</dbReference>
<keyword evidence="2" id="KW-0378">Hydrolase</keyword>
<sequence>MGDACREQARVVRGVRMASCSWGSAAAPAARTLVCLHGWQDNAWSFRALGEAVAASGADWQLTALDLPGHGLSDHLPAAQFYNLWDYVSLVIDWLRADTGPVWLCGHSMGGMIASVLAAVRPDLVRGLVTLDMFGLATDDSPTDQVSRLVRVLREQTEPLAVSRPSPDLAHAVARRQRFGSPATAAANQHLVERGAEETATGWVFRLDPRVRLGSVMRLTTEQVIALGGMIHCPWHAILGKQGMFSQRVVQRGQMHWPQARVYWWPGNHHFHMESAPEALWNTMRGLLHAAADELEDNQNSQGV</sequence>
<keyword evidence="3" id="KW-1185">Reference proteome</keyword>
<dbReference type="EMBL" id="SRMF01000001">
    <property type="protein sequence ID" value="TGG95944.1"/>
    <property type="molecule type" value="Genomic_DNA"/>
</dbReference>
<evidence type="ECO:0000313" key="3">
    <source>
        <dbReference type="Proteomes" id="UP000297475"/>
    </source>
</evidence>
<organism evidence="2 3">
    <name type="scientific">Natronospirillum operosum</name>
    <dbReference type="NCBI Taxonomy" id="2759953"/>
    <lineage>
        <taxon>Bacteria</taxon>
        <taxon>Pseudomonadati</taxon>
        <taxon>Pseudomonadota</taxon>
        <taxon>Gammaproteobacteria</taxon>
        <taxon>Oceanospirillales</taxon>
        <taxon>Natronospirillaceae</taxon>
        <taxon>Natronospirillum</taxon>
    </lineage>
</organism>
<dbReference type="Pfam" id="PF00561">
    <property type="entry name" value="Abhydrolase_1"/>
    <property type="match status" value="1"/>
</dbReference>
<dbReference type="PANTHER" id="PTHR43798">
    <property type="entry name" value="MONOACYLGLYCEROL LIPASE"/>
    <property type="match status" value="1"/>
</dbReference>
<dbReference type="OrthoDB" id="149912at2"/>
<accession>A0A4Z0WDN6</accession>
<dbReference type="SUPFAM" id="SSF53474">
    <property type="entry name" value="alpha/beta-Hydrolases"/>
    <property type="match status" value="1"/>
</dbReference>
<protein>
    <submittedName>
        <fullName evidence="2">Alpha/beta hydrolase</fullName>
    </submittedName>
</protein>
<dbReference type="GO" id="GO:0016020">
    <property type="term" value="C:membrane"/>
    <property type="evidence" value="ECO:0007669"/>
    <property type="project" value="TreeGrafter"/>
</dbReference>
<dbReference type="RefSeq" id="WP_135482017.1">
    <property type="nucleotide sequence ID" value="NZ_SRMF01000001.1"/>
</dbReference>
<evidence type="ECO:0000259" key="1">
    <source>
        <dbReference type="Pfam" id="PF00561"/>
    </source>
</evidence>
<proteinExistence type="predicted"/>
<dbReference type="GO" id="GO:0016787">
    <property type="term" value="F:hydrolase activity"/>
    <property type="evidence" value="ECO:0007669"/>
    <property type="project" value="UniProtKB-KW"/>
</dbReference>
<dbReference type="Proteomes" id="UP000297475">
    <property type="component" value="Unassembled WGS sequence"/>
</dbReference>
<evidence type="ECO:0000313" key="2">
    <source>
        <dbReference type="EMBL" id="TGG95944.1"/>
    </source>
</evidence>
<dbReference type="PRINTS" id="PR00412">
    <property type="entry name" value="EPOXHYDRLASE"/>
</dbReference>
<reference evidence="2 3" key="1">
    <citation type="submission" date="2019-04" db="EMBL/GenBank/DDBJ databases">
        <title>Natronospirillum operosus gen. nov., sp. nov., a haloalkaliphilic satellite isolated from decaying biomass of laboratory culture of cyanobacterium Geitlerinema sp. and proposal of Natronospirillaceae fam. nov. and Saccharospirillaceae fam. nov.</title>
        <authorList>
            <person name="Kevbrin V."/>
            <person name="Boltyanskaya Y."/>
            <person name="Koziaeva V."/>
            <person name="Grouzdev D.S."/>
            <person name="Park M."/>
            <person name="Cho J."/>
        </authorList>
    </citation>
    <scope>NUCLEOTIDE SEQUENCE [LARGE SCALE GENOMIC DNA]</scope>
    <source>
        <strain evidence="2 3">G-116</strain>
    </source>
</reference>
<dbReference type="InterPro" id="IPR050266">
    <property type="entry name" value="AB_hydrolase_sf"/>
</dbReference>
<dbReference type="InterPro" id="IPR029058">
    <property type="entry name" value="AB_hydrolase_fold"/>
</dbReference>
<feature type="domain" description="AB hydrolase-1" evidence="1">
    <location>
        <begin position="32"/>
        <end position="136"/>
    </location>
</feature>